<gene>
    <name evidence="1" type="ORF">KPC_2036</name>
</gene>
<dbReference type="EMBL" id="OOGT01000086">
    <property type="protein sequence ID" value="SPL70858.1"/>
    <property type="molecule type" value="Genomic_DNA"/>
</dbReference>
<dbReference type="Proteomes" id="UP000245974">
    <property type="component" value="Unassembled WGS sequence"/>
</dbReference>
<name>A0A2U3MZL1_9GAMM</name>
<keyword evidence="2" id="KW-1185">Reference proteome</keyword>
<reference evidence="2" key="1">
    <citation type="submission" date="2018-03" db="EMBL/GenBank/DDBJ databases">
        <authorList>
            <person name="Blom J."/>
        </authorList>
    </citation>
    <scope>NUCLEOTIDE SEQUENCE [LARGE SCALE GENOMIC DNA]</scope>
    <source>
        <strain evidence="2">KPC-SM-21</strain>
    </source>
</reference>
<dbReference type="Pfam" id="PF13262">
    <property type="entry name" value="DUF4054"/>
    <property type="match status" value="1"/>
</dbReference>
<dbReference type="AlphaFoldDB" id="A0A2U3MZL1"/>
<protein>
    <recommendedName>
        <fullName evidence="3">DUF4054 domain-containing protein</fullName>
    </recommendedName>
</protein>
<organism evidence="1 2">
    <name type="scientific">Acinetobacter stercoris</name>
    <dbReference type="NCBI Taxonomy" id="2126983"/>
    <lineage>
        <taxon>Bacteria</taxon>
        <taxon>Pseudomonadati</taxon>
        <taxon>Pseudomonadota</taxon>
        <taxon>Gammaproteobacteria</taxon>
        <taxon>Moraxellales</taxon>
        <taxon>Moraxellaceae</taxon>
        <taxon>Acinetobacter</taxon>
    </lineage>
</organism>
<proteinExistence type="predicted"/>
<evidence type="ECO:0000313" key="2">
    <source>
        <dbReference type="Proteomes" id="UP000245974"/>
    </source>
</evidence>
<sequence>MGGVVHFDIVKFREWYPEVTLTDAQLQLLFIKAGMQLNNTEHSCVQNLLEREVLLYLLVAHLAILRMQVEKGNTAVGRVASATEGSVSVSFDYGQTLPNEKWFAQTPYGAEYWQLTKKYRSIRYVVTKLPMRVRR</sequence>
<evidence type="ECO:0008006" key="3">
    <source>
        <dbReference type="Google" id="ProtNLM"/>
    </source>
</evidence>
<accession>A0A2U3MZL1</accession>
<dbReference type="RefSeq" id="WP_121974307.1">
    <property type="nucleotide sequence ID" value="NZ_OOGT01000086.1"/>
</dbReference>
<evidence type="ECO:0000313" key="1">
    <source>
        <dbReference type="EMBL" id="SPL70858.1"/>
    </source>
</evidence>
<dbReference type="InterPro" id="IPR025127">
    <property type="entry name" value="DUF4054"/>
</dbReference>
<dbReference type="InParanoid" id="A0A2U3MZL1"/>
<dbReference type="OrthoDB" id="9032784at2"/>